<dbReference type="EMBL" id="RCHU02000015">
    <property type="protein sequence ID" value="KAL3570091.1"/>
    <property type="molecule type" value="Genomic_DNA"/>
</dbReference>
<accession>A0ACC4AVN8</accession>
<gene>
    <name evidence="1" type="ORF">D5086_027340</name>
</gene>
<protein>
    <submittedName>
        <fullName evidence="1">Uncharacterized protein</fullName>
    </submittedName>
</protein>
<evidence type="ECO:0000313" key="1">
    <source>
        <dbReference type="EMBL" id="KAL3570091.1"/>
    </source>
</evidence>
<reference evidence="1 2" key="1">
    <citation type="journal article" date="2024" name="Plant Biotechnol. J.">
        <title>Genome and CRISPR/Cas9 system of a widespread forest tree (Populus alba) in the world.</title>
        <authorList>
            <person name="Liu Y.J."/>
            <person name="Jiang P.F."/>
            <person name="Han X.M."/>
            <person name="Li X.Y."/>
            <person name="Wang H.M."/>
            <person name="Wang Y.J."/>
            <person name="Wang X.X."/>
            <person name="Zeng Q.Y."/>
        </authorList>
    </citation>
    <scope>NUCLEOTIDE SEQUENCE [LARGE SCALE GENOMIC DNA]</scope>
    <source>
        <strain evidence="2">cv. PAL-ZL1</strain>
    </source>
</reference>
<sequence>MMRKILVAVLIVSMVASHFENVASDASDCDDACTTGCVQSNTRLLLRCNIKCGIRCGPDSEVEDHTAFLLRVEHVENLDEMTRFLKTFRGRGNQLQERMGCLVQTGLDYNVVSSFIKQVPMVPNQTKDALEKKIDCMTNFLGYSVNSLEEFPAYLCYDFERVKLRFRMYIRLREKDVHPERPAMWESLRNASASSQG</sequence>
<keyword evidence="2" id="KW-1185">Reference proteome</keyword>
<dbReference type="Proteomes" id="UP000309997">
    <property type="component" value="Unassembled WGS sequence"/>
</dbReference>
<comment type="caution">
    <text evidence="1">The sequence shown here is derived from an EMBL/GenBank/DDBJ whole genome shotgun (WGS) entry which is preliminary data.</text>
</comment>
<proteinExistence type="predicted"/>
<organism evidence="1 2">
    <name type="scientific">Populus alba</name>
    <name type="common">White poplar</name>
    <dbReference type="NCBI Taxonomy" id="43335"/>
    <lineage>
        <taxon>Eukaryota</taxon>
        <taxon>Viridiplantae</taxon>
        <taxon>Streptophyta</taxon>
        <taxon>Embryophyta</taxon>
        <taxon>Tracheophyta</taxon>
        <taxon>Spermatophyta</taxon>
        <taxon>Magnoliopsida</taxon>
        <taxon>eudicotyledons</taxon>
        <taxon>Gunneridae</taxon>
        <taxon>Pentapetalae</taxon>
        <taxon>rosids</taxon>
        <taxon>fabids</taxon>
        <taxon>Malpighiales</taxon>
        <taxon>Salicaceae</taxon>
        <taxon>Saliceae</taxon>
        <taxon>Populus</taxon>
    </lineage>
</organism>
<name>A0ACC4AVN8_POPAL</name>
<evidence type="ECO:0000313" key="2">
    <source>
        <dbReference type="Proteomes" id="UP000309997"/>
    </source>
</evidence>